<gene>
    <name evidence="2" type="ORF">DM558_13310</name>
</gene>
<dbReference type="Pfam" id="PF10947">
    <property type="entry name" value="DUF2628"/>
    <property type="match status" value="1"/>
</dbReference>
<dbReference type="AlphaFoldDB" id="A0A3S9XGV6"/>
<keyword evidence="3" id="KW-1185">Reference proteome</keyword>
<evidence type="ECO:0000313" key="3">
    <source>
        <dbReference type="Proteomes" id="UP000273143"/>
    </source>
</evidence>
<keyword evidence="1" id="KW-0812">Transmembrane</keyword>
<evidence type="ECO:0000313" key="2">
    <source>
        <dbReference type="EMBL" id="AZS51687.1"/>
    </source>
</evidence>
<keyword evidence="1" id="KW-1133">Transmembrane helix</keyword>
<dbReference type="Proteomes" id="UP000273143">
    <property type="component" value="Chromosome"/>
</dbReference>
<dbReference type="InterPro" id="IPR024399">
    <property type="entry name" value="DUF2628"/>
</dbReference>
<accession>A0A3S9XGV6</accession>
<dbReference type="KEGG" id="emo:DM558_13310"/>
<name>A0A3S9XGV6_9GAMM</name>
<evidence type="ECO:0000256" key="1">
    <source>
        <dbReference type="SAM" id="Phobius"/>
    </source>
</evidence>
<dbReference type="RefSeq" id="WP_127164416.1">
    <property type="nucleotide sequence ID" value="NZ_CP029822.1"/>
</dbReference>
<keyword evidence="1" id="KW-0472">Membrane</keyword>
<reference evidence="3" key="1">
    <citation type="submission" date="2018-06" db="EMBL/GenBank/DDBJ databases">
        <title>Complete genome of Pseudomonas insecticola strain QZS01.</title>
        <authorList>
            <person name="Wang J."/>
            <person name="Su Q."/>
        </authorList>
    </citation>
    <scope>NUCLEOTIDE SEQUENCE [LARGE SCALE GENOMIC DNA]</scope>
    <source>
        <strain evidence="3">QZS01</strain>
    </source>
</reference>
<feature type="transmembrane region" description="Helical" evidence="1">
    <location>
        <begin position="72"/>
        <end position="92"/>
    </location>
</feature>
<sequence length="132" mass="14874">MNDYKIFKSSSDSYEAVKQGWSWPAFFFDILWALIKQLWGVAAIIFVVTLLIVIFLTPSLQGLPDDQVINTMNNISFIIGTPLRIILGVFGNKLREQNLIKKNYVLVGNIASTSPAKAIEQYLNGNNSFLEM</sequence>
<dbReference type="EMBL" id="CP029822">
    <property type="protein sequence ID" value="AZS51687.1"/>
    <property type="molecule type" value="Genomic_DNA"/>
</dbReference>
<organism evidence="2 3">
    <name type="scientific">Entomomonas moraniae</name>
    <dbReference type="NCBI Taxonomy" id="2213226"/>
    <lineage>
        <taxon>Bacteria</taxon>
        <taxon>Pseudomonadati</taxon>
        <taxon>Pseudomonadota</taxon>
        <taxon>Gammaproteobacteria</taxon>
        <taxon>Pseudomonadales</taxon>
        <taxon>Pseudomonadaceae</taxon>
        <taxon>Entomomonas</taxon>
    </lineage>
</organism>
<proteinExistence type="predicted"/>
<protein>
    <submittedName>
        <fullName evidence="2">DUF2628 domain-containing protein</fullName>
    </submittedName>
</protein>
<feature type="transmembrane region" description="Helical" evidence="1">
    <location>
        <begin position="38"/>
        <end position="60"/>
    </location>
</feature>